<dbReference type="OrthoDB" id="9801263at2"/>
<dbReference type="Pfam" id="PF06250">
    <property type="entry name" value="YhcG_C"/>
    <property type="match status" value="1"/>
</dbReference>
<dbReference type="Proteomes" id="UP000031167">
    <property type="component" value="Unassembled WGS sequence"/>
</dbReference>
<reference evidence="3 4" key="1">
    <citation type="submission" date="2014-12" db="EMBL/GenBank/DDBJ databases">
        <title>Genome sequencing of Chryseobacterium taiwanense TPW19.</title>
        <authorList>
            <person name="Tan P.W."/>
            <person name="Chan K.-G."/>
        </authorList>
    </citation>
    <scope>NUCLEOTIDE SEQUENCE [LARGE SCALE GENOMIC DNA]</scope>
    <source>
        <strain evidence="3 4">TPW19</strain>
    </source>
</reference>
<name>A0A0B4E4A2_9FLAO</name>
<dbReference type="AlphaFoldDB" id="A0A0B4E4A2"/>
<evidence type="ECO:0008006" key="5">
    <source>
        <dbReference type="Google" id="ProtNLM"/>
    </source>
</evidence>
<dbReference type="InterPro" id="IPR041527">
    <property type="entry name" value="YhcG_N"/>
</dbReference>
<evidence type="ECO:0000313" key="4">
    <source>
        <dbReference type="Proteomes" id="UP000031167"/>
    </source>
</evidence>
<dbReference type="Gene3D" id="3.40.1350.10">
    <property type="match status" value="1"/>
</dbReference>
<accession>A0A0B4E4A2</accession>
<sequence length="335" mass="38997">MNTLQSNYNNLLDSIGSTIETARQNAVRAINSELVKSNWEIGRHIVEYEQHGEERAEYGSNLLAVLSKDLKQRYGKGFGRRNILDMRRFYLAYPKWQAVPAKLSWTHIITLLAISDENSRKFYEKQAIIENWGYRELDRQIKSSLYERLALSKDKKGVLKLSEHGHIVTDVEEAVKDPYILDFLKISQENMVTEKALEQKIIDNLQLFLLELGKGFTFVGRQYKISLGKRHFYIDLVFYHRILKCFILIDLKIKEVEHHDIGQMNLYLNYFKSEENVVDDNEPIGIILSAEKDEVLVEYATGGISNKIFVSKYQLYLPDKKELQRKVQALIAKEG</sequence>
<feature type="domain" description="YhcG N-terminal" evidence="2">
    <location>
        <begin position="15"/>
        <end position="148"/>
    </location>
</feature>
<keyword evidence="4" id="KW-1185">Reference proteome</keyword>
<feature type="domain" description="YhcG PDDEXK nuclease" evidence="1">
    <location>
        <begin position="173"/>
        <end position="327"/>
    </location>
</feature>
<evidence type="ECO:0000259" key="1">
    <source>
        <dbReference type="Pfam" id="PF06250"/>
    </source>
</evidence>
<organism evidence="3 4">
    <name type="scientific">Chryseobacterium taiwanense</name>
    <dbReference type="NCBI Taxonomy" id="363331"/>
    <lineage>
        <taxon>Bacteria</taxon>
        <taxon>Pseudomonadati</taxon>
        <taxon>Bacteroidota</taxon>
        <taxon>Flavobacteriia</taxon>
        <taxon>Flavobacteriales</taxon>
        <taxon>Weeksellaceae</taxon>
        <taxon>Chryseobacterium group</taxon>
        <taxon>Chryseobacterium</taxon>
    </lineage>
</organism>
<dbReference type="PANTHER" id="PTHR30547:SF5">
    <property type="entry name" value="NUCLEASE YHCG-RELATED"/>
    <property type="match status" value="1"/>
</dbReference>
<proteinExistence type="predicted"/>
<dbReference type="PANTHER" id="PTHR30547">
    <property type="entry name" value="UNCHARACTERIZED PROTEIN YHCG-RELATED"/>
    <property type="match status" value="1"/>
</dbReference>
<dbReference type="InterPro" id="IPR053148">
    <property type="entry name" value="PD-DEXK-like_domain"/>
</dbReference>
<dbReference type="InterPro" id="IPR011856">
    <property type="entry name" value="tRNA_endonuc-like_dom_sf"/>
</dbReference>
<dbReference type="InterPro" id="IPR009362">
    <property type="entry name" value="YhcG_C"/>
</dbReference>
<evidence type="ECO:0000259" key="2">
    <source>
        <dbReference type="Pfam" id="PF17761"/>
    </source>
</evidence>
<evidence type="ECO:0000313" key="3">
    <source>
        <dbReference type="EMBL" id="KIC61443.1"/>
    </source>
</evidence>
<dbReference type="Pfam" id="PF17761">
    <property type="entry name" value="DUF1016_N"/>
    <property type="match status" value="1"/>
</dbReference>
<dbReference type="EMBL" id="JWTA01000019">
    <property type="protein sequence ID" value="KIC61443.1"/>
    <property type="molecule type" value="Genomic_DNA"/>
</dbReference>
<protein>
    <recommendedName>
        <fullName evidence="5">50S ribosomal protein L31</fullName>
    </recommendedName>
</protein>
<gene>
    <name evidence="3" type="ORF">RM51_17680</name>
</gene>
<dbReference type="GO" id="GO:0003676">
    <property type="term" value="F:nucleic acid binding"/>
    <property type="evidence" value="ECO:0007669"/>
    <property type="project" value="InterPro"/>
</dbReference>
<comment type="caution">
    <text evidence="3">The sequence shown here is derived from an EMBL/GenBank/DDBJ whole genome shotgun (WGS) entry which is preliminary data.</text>
</comment>
<dbReference type="RefSeq" id="WP_039372710.1">
    <property type="nucleotide sequence ID" value="NZ_JWTA01000019.1"/>
</dbReference>